<gene>
    <name evidence="3" type="ORF">ACFSKL_03540</name>
</gene>
<dbReference type="InterPro" id="IPR011050">
    <property type="entry name" value="Pectin_lyase_fold/virulence"/>
</dbReference>
<organism evidence="3 4">
    <name type="scientific">Belliella marina</name>
    <dbReference type="NCBI Taxonomy" id="1644146"/>
    <lineage>
        <taxon>Bacteria</taxon>
        <taxon>Pseudomonadati</taxon>
        <taxon>Bacteroidota</taxon>
        <taxon>Cytophagia</taxon>
        <taxon>Cytophagales</taxon>
        <taxon>Cyclobacteriaceae</taxon>
        <taxon>Belliella</taxon>
    </lineage>
</organism>
<keyword evidence="4" id="KW-1185">Reference proteome</keyword>
<reference evidence="4" key="1">
    <citation type="journal article" date="2019" name="Int. J. Syst. Evol. Microbiol.">
        <title>The Global Catalogue of Microorganisms (GCM) 10K type strain sequencing project: providing services to taxonomists for standard genome sequencing and annotation.</title>
        <authorList>
            <consortium name="The Broad Institute Genomics Platform"/>
            <consortium name="The Broad Institute Genome Sequencing Center for Infectious Disease"/>
            <person name="Wu L."/>
            <person name="Ma J."/>
        </authorList>
    </citation>
    <scope>NUCLEOTIDE SEQUENCE [LARGE SCALE GENOMIC DNA]</scope>
    <source>
        <strain evidence="4">CGMCC 1.15180</strain>
    </source>
</reference>
<accession>A0ABW4VHM7</accession>
<dbReference type="InterPro" id="IPR012334">
    <property type="entry name" value="Pectin_lyas_fold"/>
</dbReference>
<dbReference type="SUPFAM" id="SSF51126">
    <property type="entry name" value="Pectin lyase-like"/>
    <property type="match status" value="1"/>
</dbReference>
<feature type="region of interest" description="Disordered" evidence="1">
    <location>
        <begin position="545"/>
        <end position="565"/>
    </location>
</feature>
<dbReference type="EMBL" id="JBHUHR010000012">
    <property type="protein sequence ID" value="MFD2033847.1"/>
    <property type="molecule type" value="Genomic_DNA"/>
</dbReference>
<dbReference type="Gene3D" id="2.160.20.10">
    <property type="entry name" value="Single-stranded right-handed beta-helix, Pectin lyase-like"/>
    <property type="match status" value="1"/>
</dbReference>
<dbReference type="Proteomes" id="UP001597361">
    <property type="component" value="Unassembled WGS sequence"/>
</dbReference>
<name>A0ABW4VHM7_9BACT</name>
<protein>
    <submittedName>
        <fullName evidence="3">DUF6298 domain-containing protein</fullName>
    </submittedName>
</protein>
<comment type="caution">
    <text evidence="3">The sequence shown here is derived from an EMBL/GenBank/DDBJ whole genome shotgun (WGS) entry which is preliminary data.</text>
</comment>
<evidence type="ECO:0000313" key="4">
    <source>
        <dbReference type="Proteomes" id="UP001597361"/>
    </source>
</evidence>
<feature type="domain" description="DUF6298" evidence="2">
    <location>
        <begin position="468"/>
        <end position="951"/>
    </location>
</feature>
<evidence type="ECO:0000313" key="3">
    <source>
        <dbReference type="EMBL" id="MFD2033847.1"/>
    </source>
</evidence>
<dbReference type="InterPro" id="IPR046265">
    <property type="entry name" value="DUF6298"/>
</dbReference>
<dbReference type="RefSeq" id="WP_376883537.1">
    <property type="nucleotide sequence ID" value="NZ_JBHUHR010000012.1"/>
</dbReference>
<proteinExistence type="predicted"/>
<evidence type="ECO:0000259" key="2">
    <source>
        <dbReference type="Pfam" id="PF19815"/>
    </source>
</evidence>
<sequence>MNKLKSIFLFSFFTCCQVVFGQDVQPKLSLVEGKLVYGADDLGNKIPDYSFAGYRLSEVPIPNVKPAFIISPVEGDATALIQEALDQVATMPLDKNGLRGAVVLDKGDFEIEGTLFLRNDGIVLRGSGAGEGGTRLIGAGTKRNDLIKVHGTGDAVVEEKLDVKELYHPLGNDFILVDQAGKLKVGQDIFITRPAMQEWIDIMQMVDFGGETGWIGWKPGDHDQVWDRKILQIKGDTVFLDAPITMALDPKYSKAYLQTYKWEGRTANIGVENMQLISTFDVENNKDEAHRWTAISMENVQDAWVRQLSFQHFAGSAVAIHPTGKRITVEDCISLDPISEIGGHRRRTFYTQGQQNLFQRCYAEYGMHDFSVGLNAAGPNVFLSCESFLPDGHSGGIDGWSSGTLFDNVKIDGHGLGFKNLGQRQRGAGWTGGNSMLWQCSASLISCFSPPTAQNWAYGTWGQFEGNGNWENTNNHINPKSLFYAQLEARLGKLPFQPDLLPMDSEASTSPSYEQAADLTRAAQEELITLKEWISLASERNRINTQGGKVFKPKSKKPNSESTKNANIRLSNGLLVADFGLLVGKRQEVSWWRGSLRDRDVESAKPHVTRFVPGKDGPGLTDELGSMTLELKKEGIVTLDHNYGLWYDRRRDDHERVRRMDGEVWAPFYEQPFARSGEGKAWDGLSKYDLTKYNTWYWQRLKDFADLGSELGLVLFHQQYFQHNILEAGAHWSDSPWRPANNVNQTGFPEPPPYAGDKRIFLAEQFYDVQHPERRKLHQAYIRKGLENFANNTNVIQFTSAEYTGPLSFMEFWVDEVIQWEKETGSNALLGLSATKDVQDAILQDPERSKHIDVIDIRYWHYSQDGNVYAPEGGKNLAPRQHARQLKSGKETPVEVYRAISEYRQKYPKKAVVYNTPKAPDFGWAILFAGGSLPPIPQIQEPGFAKSLANMKPIYNAQIEDTNWKMEGIDNQYLIYAQDHVELDFGTKETTYVLRWIDPSSGATVANSKQKLKGKTYLKKPKEQTLVLWIVKE</sequence>
<evidence type="ECO:0000256" key="1">
    <source>
        <dbReference type="SAM" id="MobiDB-lite"/>
    </source>
</evidence>
<dbReference type="Pfam" id="PF19815">
    <property type="entry name" value="DUF6298"/>
    <property type="match status" value="1"/>
</dbReference>